<evidence type="ECO:0000256" key="2">
    <source>
        <dbReference type="ARBA" id="ARBA00007116"/>
    </source>
</evidence>
<keyword evidence="4" id="KW-0496">Mitochondrion</keyword>
<dbReference type="GO" id="GO:0005743">
    <property type="term" value="C:mitochondrial inner membrane"/>
    <property type="evidence" value="ECO:0007669"/>
    <property type="project" value="UniProtKB-ARBA"/>
</dbReference>
<evidence type="ECO:0000256" key="1">
    <source>
        <dbReference type="ARBA" id="ARBA00004173"/>
    </source>
</evidence>
<keyword evidence="10" id="KW-1185">Reference proteome</keyword>
<name>A0A1I7YZI4_9BILA</name>
<dbReference type="GO" id="GO:0008097">
    <property type="term" value="F:5S rRNA binding"/>
    <property type="evidence" value="ECO:0007669"/>
    <property type="project" value="TreeGrafter"/>
</dbReference>
<accession>A0A1I7YZI4</accession>
<sequence>MNRPRRKTHRGGELRPIASASSNSPQRRRFTKKGIFTLLPTPVASELSSVDTSEPETADSEVLELTVQVRRTYSKHHTFNFIALRPAPLDLLWVGVASFRVFAKKSPPRSILSYLFLPSFRIAFGMAARKALSTFVNRNPRNLEMLNLFPKPTGYPLEKDRDMKNFIYKAVLIASKGNTEAHVIHHRNGVVLSASTREKAIADQLYSTVDTCAATNIGRVLADRCRKAGILYMIPDSKPEVIERSQKQKAFFETLATEGINLYERDHIKHTFDNDPNLTWLPYEQQHNRQDKLDELF</sequence>
<dbReference type="PANTHER" id="PTHR12899">
    <property type="entry name" value="39S RIBOSOMAL PROTEIN L18, MITOCHONDRIAL"/>
    <property type="match status" value="1"/>
</dbReference>
<proteinExistence type="inferred from homology"/>
<comment type="similarity">
    <text evidence="2">Belongs to the universal ribosomal protein uL18 family.</text>
</comment>
<evidence type="ECO:0000256" key="4">
    <source>
        <dbReference type="ARBA" id="ARBA00023128"/>
    </source>
</evidence>
<dbReference type="FunFam" id="3.30.420.80:FF:000005">
    <property type="entry name" value="39S ribosomal protein L18, mitochondrial"/>
    <property type="match status" value="1"/>
</dbReference>
<dbReference type="SUPFAM" id="SSF53137">
    <property type="entry name" value="Translational machinery components"/>
    <property type="match status" value="1"/>
</dbReference>
<evidence type="ECO:0000313" key="11">
    <source>
        <dbReference type="WBParaSite" id="L893_g21319.t1"/>
    </source>
</evidence>
<dbReference type="GO" id="GO:0003735">
    <property type="term" value="F:structural constituent of ribosome"/>
    <property type="evidence" value="ECO:0007669"/>
    <property type="project" value="InterPro"/>
</dbReference>
<dbReference type="GO" id="GO:0005840">
    <property type="term" value="C:ribosome"/>
    <property type="evidence" value="ECO:0007669"/>
    <property type="project" value="UniProtKB-KW"/>
</dbReference>
<evidence type="ECO:0000256" key="3">
    <source>
        <dbReference type="ARBA" id="ARBA00022980"/>
    </source>
</evidence>
<protein>
    <recommendedName>
        <fullName evidence="6">Large ribosomal subunit protein uL18m</fullName>
    </recommendedName>
    <alternativeName>
        <fullName evidence="7">39S ribosomal protein L18, mitochondrial</fullName>
    </alternativeName>
</protein>
<dbReference type="Gene3D" id="3.30.420.80">
    <property type="entry name" value="Ribosomal protein S11"/>
    <property type="match status" value="1"/>
</dbReference>
<evidence type="ECO:0000256" key="6">
    <source>
        <dbReference type="ARBA" id="ARBA00069051"/>
    </source>
</evidence>
<dbReference type="InterPro" id="IPR005484">
    <property type="entry name" value="Ribosomal_uL18_bac/plant/anim"/>
</dbReference>
<evidence type="ECO:0000256" key="5">
    <source>
        <dbReference type="ARBA" id="ARBA00023274"/>
    </source>
</evidence>
<evidence type="ECO:0000313" key="10">
    <source>
        <dbReference type="Proteomes" id="UP000095287"/>
    </source>
</evidence>
<feature type="transmembrane region" description="Helical" evidence="9">
    <location>
        <begin position="79"/>
        <end position="99"/>
    </location>
</feature>
<dbReference type="GO" id="GO:1990904">
    <property type="term" value="C:ribonucleoprotein complex"/>
    <property type="evidence" value="ECO:0007669"/>
    <property type="project" value="UniProtKB-KW"/>
</dbReference>
<keyword evidence="9" id="KW-0812">Transmembrane</keyword>
<dbReference type="GO" id="GO:0006412">
    <property type="term" value="P:translation"/>
    <property type="evidence" value="ECO:0007669"/>
    <property type="project" value="InterPro"/>
</dbReference>
<evidence type="ECO:0000256" key="7">
    <source>
        <dbReference type="ARBA" id="ARBA00082661"/>
    </source>
</evidence>
<dbReference type="Proteomes" id="UP000095287">
    <property type="component" value="Unplaced"/>
</dbReference>
<dbReference type="InterPro" id="IPR036967">
    <property type="entry name" value="Ribosomal_uS11_sf"/>
</dbReference>
<comment type="subcellular location">
    <subcellularLocation>
        <location evidence="1">Mitochondrion</location>
    </subcellularLocation>
</comment>
<reference evidence="11" key="1">
    <citation type="submission" date="2016-11" db="UniProtKB">
        <authorList>
            <consortium name="WormBaseParasite"/>
        </authorList>
    </citation>
    <scope>IDENTIFICATION</scope>
</reference>
<feature type="region of interest" description="Disordered" evidence="8">
    <location>
        <begin position="1"/>
        <end position="28"/>
    </location>
</feature>
<dbReference type="CDD" id="cd00432">
    <property type="entry name" value="Ribosomal_L18_L5e"/>
    <property type="match status" value="1"/>
</dbReference>
<dbReference type="WBParaSite" id="L893_g21319.t1">
    <property type="protein sequence ID" value="L893_g21319.t1"/>
    <property type="gene ID" value="L893_g21319"/>
</dbReference>
<keyword evidence="5" id="KW-0687">Ribonucleoprotein</keyword>
<dbReference type="AlphaFoldDB" id="A0A1I7YZI4"/>
<organism evidence="10 11">
    <name type="scientific">Steinernema glaseri</name>
    <dbReference type="NCBI Taxonomy" id="37863"/>
    <lineage>
        <taxon>Eukaryota</taxon>
        <taxon>Metazoa</taxon>
        <taxon>Ecdysozoa</taxon>
        <taxon>Nematoda</taxon>
        <taxon>Chromadorea</taxon>
        <taxon>Rhabditida</taxon>
        <taxon>Tylenchina</taxon>
        <taxon>Panagrolaimomorpha</taxon>
        <taxon>Strongyloidoidea</taxon>
        <taxon>Steinernematidae</taxon>
        <taxon>Steinernema</taxon>
    </lineage>
</organism>
<dbReference type="PANTHER" id="PTHR12899:SF3">
    <property type="entry name" value="LARGE RIBOSOMAL SUBUNIT PROTEIN UL18M"/>
    <property type="match status" value="1"/>
</dbReference>
<evidence type="ECO:0000256" key="9">
    <source>
        <dbReference type="SAM" id="Phobius"/>
    </source>
</evidence>
<evidence type="ECO:0000256" key="8">
    <source>
        <dbReference type="SAM" id="MobiDB-lite"/>
    </source>
</evidence>
<keyword evidence="9" id="KW-1133">Transmembrane helix</keyword>
<keyword evidence="9" id="KW-0472">Membrane</keyword>
<keyword evidence="3" id="KW-0689">Ribosomal protein</keyword>
<dbReference type="InterPro" id="IPR057268">
    <property type="entry name" value="Ribosomal_L18"/>
</dbReference>